<evidence type="ECO:0000259" key="2">
    <source>
        <dbReference type="PROSITE" id="PS50103"/>
    </source>
</evidence>
<feature type="domain" description="C3H1-type" evidence="2">
    <location>
        <begin position="4"/>
        <end position="32"/>
    </location>
</feature>
<keyword evidence="1" id="KW-0863">Zinc-finger</keyword>
<evidence type="ECO:0000313" key="4">
    <source>
        <dbReference type="EMBL" id="CAL1137963.1"/>
    </source>
</evidence>
<dbReference type="AlphaFoldDB" id="A0A9P1FQF2"/>
<reference evidence="3" key="1">
    <citation type="submission" date="2022-10" db="EMBL/GenBank/DDBJ databases">
        <authorList>
            <person name="Chen Y."/>
            <person name="Dougan E. K."/>
            <person name="Chan C."/>
            <person name="Rhodes N."/>
            <person name="Thang M."/>
        </authorList>
    </citation>
    <scope>NUCLEOTIDE SEQUENCE</scope>
</reference>
<keyword evidence="1" id="KW-0479">Metal-binding</keyword>
<name>A0A9P1FQF2_9DINO</name>
<keyword evidence="5" id="KW-1185">Reference proteome</keyword>
<dbReference type="Proteomes" id="UP001152797">
    <property type="component" value="Unassembled WGS sequence"/>
</dbReference>
<comment type="caution">
    <text evidence="3">The sequence shown here is derived from an EMBL/GenBank/DDBJ whole genome shotgun (WGS) entry which is preliminary data.</text>
</comment>
<gene>
    <name evidence="3" type="ORF">C1SCF055_LOCUS12113</name>
</gene>
<proteinExistence type="predicted"/>
<accession>A0A9P1FQF2</accession>
<dbReference type="EMBL" id="CAMXCT030000900">
    <property type="protein sequence ID" value="CAL4771900.1"/>
    <property type="molecule type" value="Genomic_DNA"/>
</dbReference>
<dbReference type="GO" id="GO:0008270">
    <property type="term" value="F:zinc ion binding"/>
    <property type="evidence" value="ECO:0007669"/>
    <property type="project" value="UniProtKB-KW"/>
</dbReference>
<feature type="zinc finger region" description="C3H1-type" evidence="1">
    <location>
        <begin position="4"/>
        <end position="32"/>
    </location>
</feature>
<evidence type="ECO:0000313" key="5">
    <source>
        <dbReference type="Proteomes" id="UP001152797"/>
    </source>
</evidence>
<reference evidence="4" key="2">
    <citation type="submission" date="2024-04" db="EMBL/GenBank/DDBJ databases">
        <authorList>
            <person name="Chen Y."/>
            <person name="Shah S."/>
            <person name="Dougan E. K."/>
            <person name="Thang M."/>
            <person name="Chan C."/>
        </authorList>
    </citation>
    <scope>NUCLEOTIDE SEQUENCE [LARGE SCALE GENOMIC DNA]</scope>
</reference>
<dbReference type="EMBL" id="CAMXCT010000900">
    <property type="protein sequence ID" value="CAI3984588.1"/>
    <property type="molecule type" value="Genomic_DNA"/>
</dbReference>
<evidence type="ECO:0000256" key="1">
    <source>
        <dbReference type="PROSITE-ProRule" id="PRU00723"/>
    </source>
</evidence>
<keyword evidence="1" id="KW-0862">Zinc</keyword>
<dbReference type="OrthoDB" id="435222at2759"/>
<dbReference type="PROSITE" id="PS50103">
    <property type="entry name" value="ZF_C3H1"/>
    <property type="match status" value="1"/>
</dbReference>
<sequence length="112" mass="13138">EHANRTCQPCLFFASQHGCARGVGCRYCHLEHQVNSSPRPRKQTRDKIKERVLQIFRENSRNLHDELQAEARWHPYAVKIAQGFLEDEIPITWDEFEGVEARWSPDGFIFSL</sequence>
<evidence type="ECO:0000313" key="3">
    <source>
        <dbReference type="EMBL" id="CAI3984588.1"/>
    </source>
</evidence>
<dbReference type="InterPro" id="IPR000571">
    <property type="entry name" value="Znf_CCCH"/>
</dbReference>
<dbReference type="EMBL" id="CAMXCT020000900">
    <property type="protein sequence ID" value="CAL1137963.1"/>
    <property type="molecule type" value="Genomic_DNA"/>
</dbReference>
<protein>
    <recommendedName>
        <fullName evidence="2">C3H1-type domain-containing protein</fullName>
    </recommendedName>
</protein>
<feature type="non-terminal residue" evidence="3">
    <location>
        <position position="1"/>
    </location>
</feature>
<organism evidence="3">
    <name type="scientific">Cladocopium goreaui</name>
    <dbReference type="NCBI Taxonomy" id="2562237"/>
    <lineage>
        <taxon>Eukaryota</taxon>
        <taxon>Sar</taxon>
        <taxon>Alveolata</taxon>
        <taxon>Dinophyceae</taxon>
        <taxon>Suessiales</taxon>
        <taxon>Symbiodiniaceae</taxon>
        <taxon>Cladocopium</taxon>
    </lineage>
</organism>